<gene>
    <name evidence="1" type="ORF">ACFFF6_06955</name>
</gene>
<name>A0ABV6RAU8_9MICO</name>
<reference evidence="1 2" key="1">
    <citation type="submission" date="2024-09" db="EMBL/GenBank/DDBJ databases">
        <authorList>
            <person name="Sun Q."/>
            <person name="Mori K."/>
        </authorList>
    </citation>
    <scope>NUCLEOTIDE SEQUENCE [LARGE SCALE GENOMIC DNA]</scope>
    <source>
        <strain evidence="1 2">CICC 10874</strain>
    </source>
</reference>
<protein>
    <submittedName>
        <fullName evidence="1">CoA transferase</fullName>
    </submittedName>
</protein>
<keyword evidence="1" id="KW-0808">Transferase</keyword>
<dbReference type="SUPFAM" id="SSF89796">
    <property type="entry name" value="CoA-transferase family III (CaiB/BaiF)"/>
    <property type="match status" value="2"/>
</dbReference>
<dbReference type="RefSeq" id="WP_376979454.1">
    <property type="nucleotide sequence ID" value="NZ_JBHLSV010000006.1"/>
</dbReference>
<dbReference type="EMBL" id="JBHLSV010000006">
    <property type="protein sequence ID" value="MFC0673689.1"/>
    <property type="molecule type" value="Genomic_DNA"/>
</dbReference>
<dbReference type="InterPro" id="IPR023606">
    <property type="entry name" value="CoA-Trfase_III_dom_1_sf"/>
</dbReference>
<dbReference type="Pfam" id="PF02515">
    <property type="entry name" value="CoA_transf_3"/>
    <property type="match status" value="1"/>
</dbReference>
<dbReference type="Gene3D" id="3.40.50.10540">
    <property type="entry name" value="Crotonobetainyl-coa:carnitine coa-transferase, domain 1"/>
    <property type="match status" value="1"/>
</dbReference>
<dbReference type="InterPro" id="IPR050509">
    <property type="entry name" value="CoA-transferase_III"/>
</dbReference>
<dbReference type="PANTHER" id="PTHR48228">
    <property type="entry name" value="SUCCINYL-COA--D-CITRAMALATE COA-TRANSFERASE"/>
    <property type="match status" value="1"/>
</dbReference>
<proteinExistence type="predicted"/>
<organism evidence="1 2">
    <name type="scientific">Brachybacterium hainanense</name>
    <dbReference type="NCBI Taxonomy" id="1541174"/>
    <lineage>
        <taxon>Bacteria</taxon>
        <taxon>Bacillati</taxon>
        <taxon>Actinomycetota</taxon>
        <taxon>Actinomycetes</taxon>
        <taxon>Micrococcales</taxon>
        <taxon>Dermabacteraceae</taxon>
        <taxon>Brachybacterium</taxon>
    </lineage>
</organism>
<comment type="caution">
    <text evidence="1">The sequence shown here is derived from an EMBL/GenBank/DDBJ whole genome shotgun (WGS) entry which is preliminary data.</text>
</comment>
<dbReference type="GO" id="GO:0016740">
    <property type="term" value="F:transferase activity"/>
    <property type="evidence" value="ECO:0007669"/>
    <property type="project" value="UniProtKB-KW"/>
</dbReference>
<evidence type="ECO:0000313" key="2">
    <source>
        <dbReference type="Proteomes" id="UP001589793"/>
    </source>
</evidence>
<keyword evidence="2" id="KW-1185">Reference proteome</keyword>
<dbReference type="PANTHER" id="PTHR48228:SF4">
    <property type="entry name" value="BLR3030 PROTEIN"/>
    <property type="match status" value="1"/>
</dbReference>
<evidence type="ECO:0000313" key="1">
    <source>
        <dbReference type="EMBL" id="MFC0673689.1"/>
    </source>
</evidence>
<accession>A0ABV6RAU8</accession>
<sequence>MGATTDRLWDGPLDVDGLALGAVHEAARAVRALAAVRGADLDVAVPPEAVGRSFAAIDHLRIDGEPAQAWAPLSGFLPARDGWVRLHGNYPHHAAAIRTALGLGAAAGRDVVARVISRLPALETEERVIAAGGVAAAVRTPEQWRVHPQARAMADEHWVQVTAGAAAARPAQPLRRGPDGSRAATPLAGIRVLDLTRVIAGPTASQLLGCLGAEVLRIDPPHRPEILDQHLSTGMGKRSALLDLRVDAALLHEQLLPDADVVLLGYRPGTLDRFGLAPDALAAAHPGLVVGTLSAWGSRGPWGGHAGFDSIVQAATGIAVICGEDGRPGALPVQALDHATGFRLAAAVLDLLAAGRGGIIRASLLGAATDLLGRGGAGGAAPETAGTGAGLIELETPHGRVRAVPPPILIDGAQVSGPIGRYGASSPRWR</sequence>
<dbReference type="InterPro" id="IPR003673">
    <property type="entry name" value="CoA-Trfase_fam_III"/>
</dbReference>
<dbReference type="Proteomes" id="UP001589793">
    <property type="component" value="Unassembled WGS sequence"/>
</dbReference>